<comment type="similarity">
    <text evidence="4">Belongs to the alanine racemase family.</text>
</comment>
<comment type="pathway">
    <text evidence="4">Amino-acid biosynthesis; D-alanine biosynthesis; D-alanine from L-alanine: step 1/1.</text>
</comment>
<dbReference type="InterPro" id="IPR000821">
    <property type="entry name" value="Ala_racemase"/>
</dbReference>
<reference evidence="7 8" key="1">
    <citation type="submission" date="2016-03" db="EMBL/GenBank/DDBJ databases">
        <authorList>
            <consortium name="Pathogen Informatics"/>
        </authorList>
    </citation>
    <scope>NUCLEOTIDE SEQUENCE [LARGE SCALE GENOMIC DNA]</scope>
    <source>
        <strain evidence="7 8">NCTC13364</strain>
    </source>
</reference>
<dbReference type="InterPro" id="IPR001608">
    <property type="entry name" value="Ala_racemase_N"/>
</dbReference>
<dbReference type="AlphaFoldDB" id="A0A157NX25"/>
<feature type="binding site" evidence="4">
    <location>
        <position position="144"/>
    </location>
    <ligand>
        <name>substrate</name>
    </ligand>
</feature>
<evidence type="ECO:0000256" key="3">
    <source>
        <dbReference type="ARBA" id="ARBA00023235"/>
    </source>
</evidence>
<dbReference type="InterPro" id="IPR029066">
    <property type="entry name" value="PLP-binding_barrel"/>
</dbReference>
<feature type="modified residue" description="N6-(pyridoxal phosphate)lysine" evidence="4 5">
    <location>
        <position position="49"/>
    </location>
</feature>
<dbReference type="InterPro" id="IPR011079">
    <property type="entry name" value="Ala_racemase_C"/>
</dbReference>
<dbReference type="EMBL" id="FKBS01000014">
    <property type="protein sequence ID" value="SAI25596.1"/>
    <property type="molecule type" value="Genomic_DNA"/>
</dbReference>
<dbReference type="OrthoDB" id="9813814at2"/>
<dbReference type="PRINTS" id="PR00992">
    <property type="entry name" value="ALARACEMASE"/>
</dbReference>
<proteinExistence type="inferred from homology"/>
<evidence type="ECO:0000259" key="6">
    <source>
        <dbReference type="SMART" id="SM01005"/>
    </source>
</evidence>
<dbReference type="GO" id="GO:0005829">
    <property type="term" value="C:cytosol"/>
    <property type="evidence" value="ECO:0007669"/>
    <property type="project" value="TreeGrafter"/>
</dbReference>
<evidence type="ECO:0000256" key="5">
    <source>
        <dbReference type="PIRSR" id="PIRSR600821-50"/>
    </source>
</evidence>
<gene>
    <name evidence="7" type="primary">alr</name>
    <name evidence="7" type="ORF">SAMEA1982600_02012</name>
</gene>
<dbReference type="PROSITE" id="PS00395">
    <property type="entry name" value="ALANINE_RACEMASE"/>
    <property type="match status" value="1"/>
</dbReference>
<evidence type="ECO:0000313" key="8">
    <source>
        <dbReference type="Proteomes" id="UP000077037"/>
    </source>
</evidence>
<dbReference type="GO" id="GO:0030170">
    <property type="term" value="F:pyridoxal phosphate binding"/>
    <property type="evidence" value="ECO:0007669"/>
    <property type="project" value="UniProtKB-UniRule"/>
</dbReference>
<evidence type="ECO:0000256" key="1">
    <source>
        <dbReference type="ARBA" id="ARBA00001933"/>
    </source>
</evidence>
<organism evidence="7 8">
    <name type="scientific">Bordetella ansorpii</name>
    <dbReference type="NCBI Taxonomy" id="288768"/>
    <lineage>
        <taxon>Bacteria</taxon>
        <taxon>Pseudomonadati</taxon>
        <taxon>Pseudomonadota</taxon>
        <taxon>Betaproteobacteria</taxon>
        <taxon>Burkholderiales</taxon>
        <taxon>Alcaligenaceae</taxon>
        <taxon>Bordetella</taxon>
    </lineage>
</organism>
<dbReference type="SUPFAM" id="SSF50621">
    <property type="entry name" value="Alanine racemase C-terminal domain-like"/>
    <property type="match status" value="1"/>
</dbReference>
<dbReference type="RefSeq" id="WP_066411072.1">
    <property type="nucleotide sequence ID" value="NZ_FKBS01000014.1"/>
</dbReference>
<evidence type="ECO:0000256" key="4">
    <source>
        <dbReference type="HAMAP-Rule" id="MF_01201"/>
    </source>
</evidence>
<feature type="active site" description="Proton acceptor; specific for L-alanine" evidence="4">
    <location>
        <position position="272"/>
    </location>
</feature>
<dbReference type="Pfam" id="PF01168">
    <property type="entry name" value="Ala_racemase_N"/>
    <property type="match status" value="1"/>
</dbReference>
<dbReference type="UniPathway" id="UPA00042">
    <property type="reaction ID" value="UER00497"/>
</dbReference>
<sequence>MNARWHPPLVAGARVQASVDAGAVAHNLAVIRARADAAMPAPRIWATAKADAYGHGLARVMPGLKDADGIAVQQLPEAHACRAAGWQGPILVYGGLLSEDDLALLDLPGLHLVISHEAQLDWLSATPPRPDAPAIWLRYDGDIRLAGFRREAYLRAYERCAALAAQHRVGALGHLSHYARAEDEDGVADADASFRQAIAGLPGPVSTCNSAALLRHPAHVAATDWIRPGIALYGVSPLAGVDGAALGLRPAMSLTARLFAVQTLQAGASIGYRSAFVAAHDMRVGLVSCGYSDGYPRHAGTGTPVLADGVMTRVLGRVTMDVMMIDLDGVDHAAPGMPVTLWGTPELPVETVAASAGTIAAELLTGLTARVPITARP</sequence>
<dbReference type="SMART" id="SM01005">
    <property type="entry name" value="Ala_racemase_C"/>
    <property type="match status" value="1"/>
</dbReference>
<evidence type="ECO:0000313" key="7">
    <source>
        <dbReference type="EMBL" id="SAI25596.1"/>
    </source>
</evidence>
<dbReference type="EC" id="5.1.1.1" evidence="4"/>
<dbReference type="InterPro" id="IPR020622">
    <property type="entry name" value="Ala_racemase_pyridoxalP-BS"/>
</dbReference>
<dbReference type="Proteomes" id="UP000077037">
    <property type="component" value="Unassembled WGS sequence"/>
</dbReference>
<dbReference type="SUPFAM" id="SSF51419">
    <property type="entry name" value="PLP-binding barrel"/>
    <property type="match status" value="1"/>
</dbReference>
<dbReference type="InterPro" id="IPR009006">
    <property type="entry name" value="Ala_racemase/Decarboxylase_C"/>
</dbReference>
<comment type="cofactor">
    <cofactor evidence="1 4 5">
        <name>pyridoxal 5'-phosphate</name>
        <dbReference type="ChEBI" id="CHEBI:597326"/>
    </cofactor>
</comment>
<protein>
    <recommendedName>
        <fullName evidence="4">Alanine racemase</fullName>
        <ecNumber evidence="4">5.1.1.1</ecNumber>
    </recommendedName>
</protein>
<evidence type="ECO:0000256" key="2">
    <source>
        <dbReference type="ARBA" id="ARBA00022898"/>
    </source>
</evidence>
<feature type="binding site" evidence="4">
    <location>
        <position position="320"/>
    </location>
    <ligand>
        <name>substrate</name>
    </ligand>
</feature>
<dbReference type="PANTHER" id="PTHR30511">
    <property type="entry name" value="ALANINE RACEMASE"/>
    <property type="match status" value="1"/>
</dbReference>
<keyword evidence="2 4" id="KW-0663">Pyridoxal phosphate</keyword>
<dbReference type="PANTHER" id="PTHR30511:SF0">
    <property type="entry name" value="ALANINE RACEMASE, CATABOLIC-RELATED"/>
    <property type="match status" value="1"/>
</dbReference>
<comment type="function">
    <text evidence="4">Catalyzes the interconversion of L-alanine and D-alanine. May also act on other amino acids.</text>
</comment>
<dbReference type="GO" id="GO:0030632">
    <property type="term" value="P:D-alanine biosynthetic process"/>
    <property type="evidence" value="ECO:0007669"/>
    <property type="project" value="UniProtKB-UniRule"/>
</dbReference>
<comment type="catalytic activity">
    <reaction evidence="4">
        <text>L-alanine = D-alanine</text>
        <dbReference type="Rhea" id="RHEA:20249"/>
        <dbReference type="ChEBI" id="CHEBI:57416"/>
        <dbReference type="ChEBI" id="CHEBI:57972"/>
        <dbReference type="EC" id="5.1.1.1"/>
    </reaction>
</comment>
<dbReference type="Gene3D" id="2.40.37.10">
    <property type="entry name" value="Lyase, Ornithine Decarboxylase, Chain A, domain 1"/>
    <property type="match status" value="1"/>
</dbReference>
<dbReference type="HAMAP" id="MF_01201">
    <property type="entry name" value="Ala_racemase"/>
    <property type="match status" value="1"/>
</dbReference>
<dbReference type="Pfam" id="PF00842">
    <property type="entry name" value="Ala_racemase_C"/>
    <property type="match status" value="1"/>
</dbReference>
<name>A0A157NX25_9BORD</name>
<accession>A0A157NX25</accession>
<dbReference type="NCBIfam" id="TIGR00492">
    <property type="entry name" value="alr"/>
    <property type="match status" value="1"/>
</dbReference>
<dbReference type="Gene3D" id="3.20.20.10">
    <property type="entry name" value="Alanine racemase"/>
    <property type="match status" value="1"/>
</dbReference>
<feature type="active site" description="Proton acceptor; specific for D-alanine" evidence="4">
    <location>
        <position position="49"/>
    </location>
</feature>
<feature type="domain" description="Alanine racemase C-terminal" evidence="6">
    <location>
        <begin position="251"/>
        <end position="376"/>
    </location>
</feature>
<dbReference type="GO" id="GO:0008784">
    <property type="term" value="F:alanine racemase activity"/>
    <property type="evidence" value="ECO:0007669"/>
    <property type="project" value="UniProtKB-UniRule"/>
</dbReference>
<keyword evidence="3 4" id="KW-0413">Isomerase</keyword>